<keyword evidence="2" id="KW-0067">ATP-binding</keyword>
<keyword evidence="6" id="KW-1185">Reference proteome</keyword>
<dbReference type="GO" id="GO:0009030">
    <property type="term" value="F:thiamine-phosphate kinase activity"/>
    <property type="evidence" value="ECO:0007669"/>
    <property type="project" value="UniProtKB-UniRule"/>
</dbReference>
<dbReference type="CDD" id="cd02194">
    <property type="entry name" value="ThiL"/>
    <property type="match status" value="1"/>
</dbReference>
<keyword evidence="2" id="KW-0808">Transferase</keyword>
<proteinExistence type="inferred from homology"/>
<keyword evidence="1 2" id="KW-0784">Thiamine biosynthesis</keyword>
<protein>
    <recommendedName>
        <fullName evidence="2">Thiamine-monophosphate kinase</fullName>
        <shortName evidence="2">TMP kinase</shortName>
        <shortName evidence="2">Thiamine-phosphate kinase</shortName>
        <ecNumber evidence="2">2.7.4.16</ecNumber>
    </recommendedName>
</protein>
<dbReference type="Proteomes" id="UP000031623">
    <property type="component" value="Chromosome"/>
</dbReference>
<evidence type="ECO:0000313" key="6">
    <source>
        <dbReference type="Proteomes" id="UP000031623"/>
    </source>
</evidence>
<feature type="binding site" evidence="2">
    <location>
        <position position="317"/>
    </location>
    <ligand>
        <name>substrate</name>
    </ligand>
</feature>
<comment type="catalytic activity">
    <reaction evidence="2">
        <text>thiamine phosphate + ATP = thiamine diphosphate + ADP</text>
        <dbReference type="Rhea" id="RHEA:15913"/>
        <dbReference type="ChEBI" id="CHEBI:30616"/>
        <dbReference type="ChEBI" id="CHEBI:37575"/>
        <dbReference type="ChEBI" id="CHEBI:58937"/>
        <dbReference type="ChEBI" id="CHEBI:456216"/>
        <dbReference type="EC" id="2.7.4.16"/>
    </reaction>
</comment>
<dbReference type="InterPro" id="IPR036676">
    <property type="entry name" value="PurM-like_C_sf"/>
</dbReference>
<dbReference type="HOGENOM" id="CLU_046964_3_0_6"/>
<dbReference type="Gene3D" id="3.30.1330.10">
    <property type="entry name" value="PurM-like, N-terminal domain"/>
    <property type="match status" value="1"/>
</dbReference>
<dbReference type="SUPFAM" id="SSF55326">
    <property type="entry name" value="PurM N-terminal domain-like"/>
    <property type="match status" value="1"/>
</dbReference>
<dbReference type="InterPro" id="IPR036921">
    <property type="entry name" value="PurM-like_N_sf"/>
</dbReference>
<comment type="caution">
    <text evidence="2">Lacks conserved residue(s) required for the propagation of feature annotation.</text>
</comment>
<dbReference type="GO" id="GO:0005524">
    <property type="term" value="F:ATP binding"/>
    <property type="evidence" value="ECO:0007669"/>
    <property type="project" value="UniProtKB-UniRule"/>
</dbReference>
<comment type="miscellaneous">
    <text evidence="2">Reaction mechanism of ThiL seems to utilize a direct, inline transfer of the gamma-phosphate of ATP to TMP rather than a phosphorylated enzyme intermediate.</text>
</comment>
<organism evidence="5 6">
    <name type="scientific">Thioploca ingrica</name>
    <dbReference type="NCBI Taxonomy" id="40754"/>
    <lineage>
        <taxon>Bacteria</taxon>
        <taxon>Pseudomonadati</taxon>
        <taxon>Pseudomonadota</taxon>
        <taxon>Gammaproteobacteria</taxon>
        <taxon>Thiotrichales</taxon>
        <taxon>Thiotrichaceae</taxon>
        <taxon>Thioploca</taxon>
    </lineage>
</organism>
<dbReference type="GO" id="GO:0009228">
    <property type="term" value="P:thiamine biosynthetic process"/>
    <property type="evidence" value="ECO:0007669"/>
    <property type="project" value="UniProtKB-KW"/>
</dbReference>
<keyword evidence="2" id="KW-0460">Magnesium</keyword>
<dbReference type="NCBIfam" id="TIGR01379">
    <property type="entry name" value="thiL"/>
    <property type="match status" value="1"/>
</dbReference>
<dbReference type="AlphaFoldDB" id="A0A090AJL6"/>
<dbReference type="UniPathway" id="UPA00060">
    <property type="reaction ID" value="UER00142"/>
</dbReference>
<dbReference type="HAMAP" id="MF_02128">
    <property type="entry name" value="TMP_kinase"/>
    <property type="match status" value="1"/>
</dbReference>
<evidence type="ECO:0000313" key="5">
    <source>
        <dbReference type="EMBL" id="BAP55727.1"/>
    </source>
</evidence>
<sequence>MSLHEFEVIARYFSQTFPHRADVIFGVGDDAALCVAPNGMQLAIAIDTLVAGVHFPPETDPKDIGYKALAVNLSDMAAMGATPAWMTLALTCPPDTHENWLAHFSYGLRELAECYQVSLIGGDTTTGPLTITIQITGFVPAQMALHRHGAQPGDGIYVTGTLGDAGLGLASIQQQLHLPVLARHQVESRLNRPTPRLREGQALREIASSAIDISDGLVADLGHILAASQVGASIYLNQLPLSTILREQLSLEAAWQLALSAGDDYELCFTVPQHQESALSKALVTGSYTRIGMIETLPGLRCVNASGQPFIPKSKGYQHSFNLNPDDPDN</sequence>
<feature type="binding site" evidence="2">
    <location>
        <position position="47"/>
    </location>
    <ligand>
        <name>Mg(2+)</name>
        <dbReference type="ChEBI" id="CHEBI:18420"/>
        <label>2</label>
    </ligand>
</feature>
<dbReference type="PANTHER" id="PTHR30270:SF0">
    <property type="entry name" value="THIAMINE-MONOPHOSPHATE KINASE"/>
    <property type="match status" value="1"/>
</dbReference>
<dbReference type="SUPFAM" id="SSF56042">
    <property type="entry name" value="PurM C-terminal domain-like"/>
    <property type="match status" value="1"/>
</dbReference>
<accession>A0A090AJL6</accession>
<evidence type="ECO:0000256" key="1">
    <source>
        <dbReference type="ARBA" id="ARBA00022977"/>
    </source>
</evidence>
<dbReference type="EC" id="2.7.4.16" evidence="2"/>
<keyword evidence="2 5" id="KW-0418">Kinase</keyword>
<keyword evidence="2" id="KW-0479">Metal-binding</keyword>
<keyword evidence="2" id="KW-0547">Nucleotide-binding</keyword>
<dbReference type="InterPro" id="IPR016188">
    <property type="entry name" value="PurM-like_N"/>
</dbReference>
<dbReference type="InterPro" id="IPR006283">
    <property type="entry name" value="ThiL-like"/>
</dbReference>
<feature type="binding site" evidence="2">
    <location>
        <position position="214"/>
    </location>
    <ligand>
        <name>ATP</name>
        <dbReference type="ChEBI" id="CHEBI:30616"/>
    </ligand>
</feature>
<feature type="binding site" evidence="2">
    <location>
        <position position="75"/>
    </location>
    <ligand>
        <name>Mg(2+)</name>
        <dbReference type="ChEBI" id="CHEBI:18420"/>
        <label>4</label>
    </ligand>
</feature>
<name>A0A090AJL6_9GAMM</name>
<dbReference type="PANTHER" id="PTHR30270">
    <property type="entry name" value="THIAMINE-MONOPHOSPHATE KINASE"/>
    <property type="match status" value="1"/>
</dbReference>
<feature type="binding site" evidence="2">
    <location>
        <position position="123"/>
    </location>
    <ligand>
        <name>Mg(2+)</name>
        <dbReference type="ChEBI" id="CHEBI:18420"/>
        <label>1</label>
    </ligand>
</feature>
<dbReference type="Gene3D" id="3.90.650.10">
    <property type="entry name" value="PurM-like C-terminal domain"/>
    <property type="match status" value="1"/>
</dbReference>
<feature type="binding site" evidence="2">
    <location>
        <position position="30"/>
    </location>
    <ligand>
        <name>Mg(2+)</name>
        <dbReference type="ChEBI" id="CHEBI:18420"/>
        <label>4</label>
    </ligand>
</feature>
<feature type="binding site" evidence="2">
    <location>
        <position position="54"/>
    </location>
    <ligand>
        <name>substrate</name>
    </ligand>
</feature>
<feature type="binding site" evidence="2">
    <location>
        <position position="215"/>
    </location>
    <ligand>
        <name>Mg(2+)</name>
        <dbReference type="ChEBI" id="CHEBI:18420"/>
        <label>5</label>
    </ligand>
</feature>
<feature type="binding site" evidence="2">
    <location>
        <position position="212"/>
    </location>
    <ligand>
        <name>Mg(2+)</name>
        <dbReference type="ChEBI" id="CHEBI:18420"/>
        <label>3</label>
    </ligand>
</feature>
<dbReference type="EMBL" id="AP014633">
    <property type="protein sequence ID" value="BAP55727.1"/>
    <property type="molecule type" value="Genomic_DNA"/>
</dbReference>
<feature type="binding site" evidence="2">
    <location>
        <position position="47"/>
    </location>
    <ligand>
        <name>Mg(2+)</name>
        <dbReference type="ChEBI" id="CHEBI:18420"/>
        <label>1</label>
    </ligand>
</feature>
<reference evidence="5 6" key="1">
    <citation type="journal article" date="2014" name="ISME J.">
        <title>Ecophysiology of Thioploca ingrica as revealed by the complete genome sequence supplemented with proteomic evidence.</title>
        <authorList>
            <person name="Kojima H."/>
            <person name="Ogura Y."/>
            <person name="Yamamoto N."/>
            <person name="Togashi T."/>
            <person name="Mori H."/>
            <person name="Watanabe T."/>
            <person name="Nemoto F."/>
            <person name="Kurokawa K."/>
            <person name="Hayashi T."/>
            <person name="Fukui M."/>
        </authorList>
    </citation>
    <scope>NUCLEOTIDE SEQUENCE [LARGE SCALE GENOMIC DNA]</scope>
</reference>
<evidence type="ECO:0000259" key="4">
    <source>
        <dbReference type="Pfam" id="PF02769"/>
    </source>
</evidence>
<dbReference type="GO" id="GO:0009229">
    <property type="term" value="P:thiamine diphosphate biosynthetic process"/>
    <property type="evidence" value="ECO:0007669"/>
    <property type="project" value="UniProtKB-UniRule"/>
</dbReference>
<dbReference type="InterPro" id="IPR010918">
    <property type="entry name" value="PurM-like_C_dom"/>
</dbReference>
<dbReference type="PIRSF" id="PIRSF005303">
    <property type="entry name" value="Thiam_monoph_kin"/>
    <property type="match status" value="1"/>
</dbReference>
<feature type="binding site" evidence="2">
    <location>
        <begin position="122"/>
        <end position="123"/>
    </location>
    <ligand>
        <name>ATP</name>
        <dbReference type="ChEBI" id="CHEBI:30616"/>
    </ligand>
</feature>
<evidence type="ECO:0000256" key="2">
    <source>
        <dbReference type="HAMAP-Rule" id="MF_02128"/>
    </source>
</evidence>
<dbReference type="Pfam" id="PF02769">
    <property type="entry name" value="AIRS_C"/>
    <property type="match status" value="1"/>
</dbReference>
<feature type="binding site" evidence="2">
    <location>
        <position position="30"/>
    </location>
    <ligand>
        <name>Mg(2+)</name>
        <dbReference type="ChEBI" id="CHEBI:18420"/>
        <label>3</label>
    </ligand>
</feature>
<feature type="domain" description="PurM-like N-terminal" evidence="3">
    <location>
        <begin position="28"/>
        <end position="139"/>
    </location>
</feature>
<dbReference type="GO" id="GO:0000287">
    <property type="term" value="F:magnesium ion binding"/>
    <property type="evidence" value="ECO:0007669"/>
    <property type="project" value="UniProtKB-UniRule"/>
</dbReference>
<evidence type="ECO:0000259" key="3">
    <source>
        <dbReference type="Pfam" id="PF00586"/>
    </source>
</evidence>
<feature type="binding site" evidence="2">
    <location>
        <position position="147"/>
    </location>
    <ligand>
        <name>ATP</name>
        <dbReference type="ChEBI" id="CHEBI:30616"/>
    </ligand>
</feature>
<comment type="function">
    <text evidence="2">Catalyzes the ATP-dependent phosphorylation of thiamine-monophosphate (TMP) to form thiamine-pyrophosphate (TPP), the active form of vitamin B1.</text>
</comment>
<feature type="binding site" evidence="2">
    <location>
        <position position="75"/>
    </location>
    <ligand>
        <name>Mg(2+)</name>
        <dbReference type="ChEBI" id="CHEBI:18420"/>
        <label>3</label>
    </ligand>
</feature>
<feature type="binding site" evidence="2">
    <location>
        <position position="75"/>
    </location>
    <ligand>
        <name>Mg(2+)</name>
        <dbReference type="ChEBI" id="CHEBI:18420"/>
        <label>2</label>
    </ligand>
</feature>
<comment type="pathway">
    <text evidence="2">Cofactor biosynthesis; thiamine diphosphate biosynthesis; thiamine diphosphate from thiamine phosphate: step 1/1.</text>
</comment>
<comment type="similarity">
    <text evidence="2">Belongs to the thiamine-monophosphate kinase family.</text>
</comment>
<dbReference type="KEGG" id="tig:THII_1430"/>
<dbReference type="Pfam" id="PF00586">
    <property type="entry name" value="AIRS"/>
    <property type="match status" value="1"/>
</dbReference>
<feature type="domain" description="PurM-like C-terminal" evidence="4">
    <location>
        <begin position="151"/>
        <end position="293"/>
    </location>
</feature>
<gene>
    <name evidence="2" type="primary">thiL</name>
    <name evidence="5" type="ORF">THII_1430</name>
</gene>
<feature type="binding site" evidence="2">
    <location>
        <position position="263"/>
    </location>
    <ligand>
        <name>substrate</name>
    </ligand>
</feature>
<dbReference type="OrthoDB" id="9802811at2"/>
<dbReference type="STRING" id="40754.THII_1430"/>